<dbReference type="EMBL" id="AP027142">
    <property type="protein sequence ID" value="BDV35675.1"/>
    <property type="molecule type" value="Genomic_DNA"/>
</dbReference>
<reference evidence="1 2" key="1">
    <citation type="journal article" date="2023" name="Int. J. Syst. Evol. Microbiol.">
        <title>Methylocystis iwaonis sp. nov., a type II methane-oxidizing bacterium from surface soil of a rice paddy field in Japan, and emended description of the genus Methylocystis (ex Whittenbury et al. 1970) Bowman et al. 1993.</title>
        <authorList>
            <person name="Kaise H."/>
            <person name="Sawadogo J.B."/>
            <person name="Alam M.S."/>
            <person name="Ueno C."/>
            <person name="Dianou D."/>
            <person name="Shinjo R."/>
            <person name="Asakawa S."/>
        </authorList>
    </citation>
    <scope>NUCLEOTIDE SEQUENCE [LARGE SCALE GENOMIC DNA]</scope>
    <source>
        <strain evidence="1 2">SS37A-Re</strain>
    </source>
</reference>
<proteinExistence type="predicted"/>
<sequence length="203" mass="22533">MIFADGYHVSTGKLAVLTGRKHDRVNKFAEQLATKAVGTFFLTEGGKRRWFASQVLRAEIAFNAADLDGKTGGMSAVDLFRNLDSVDHLPAAFDDVFEPYPRGKKTEIWTDRTKDLYVAIWFYTHAGDDIASKHSYLATACGSREQIIEKLAACDTSICVNQVHLFNVHAAAARVQHRAREAGLDFPALREHLGRPELTAPQD</sequence>
<keyword evidence="2" id="KW-1185">Reference proteome</keyword>
<accession>A0ABM8ECF3</accession>
<protein>
    <submittedName>
        <fullName evidence="1">Uncharacterized protein</fullName>
    </submittedName>
</protein>
<organism evidence="1 2">
    <name type="scientific">Methylocystis iwaonis</name>
    <dbReference type="NCBI Taxonomy" id="2885079"/>
    <lineage>
        <taxon>Bacteria</taxon>
        <taxon>Pseudomonadati</taxon>
        <taxon>Pseudomonadota</taxon>
        <taxon>Alphaproteobacteria</taxon>
        <taxon>Hyphomicrobiales</taxon>
        <taxon>Methylocystaceae</taxon>
        <taxon>Methylocystis</taxon>
    </lineage>
</organism>
<gene>
    <name evidence="1" type="ORF">SS37A_32040</name>
</gene>
<evidence type="ECO:0000313" key="1">
    <source>
        <dbReference type="EMBL" id="BDV35675.1"/>
    </source>
</evidence>
<dbReference type="RefSeq" id="WP_281929168.1">
    <property type="nucleotide sequence ID" value="NZ_AP027142.1"/>
</dbReference>
<dbReference type="Proteomes" id="UP001317629">
    <property type="component" value="Chromosome"/>
</dbReference>
<evidence type="ECO:0000313" key="2">
    <source>
        <dbReference type="Proteomes" id="UP001317629"/>
    </source>
</evidence>
<name>A0ABM8ECF3_9HYPH</name>